<evidence type="ECO:0000313" key="3">
    <source>
        <dbReference type="Proteomes" id="UP000076532"/>
    </source>
</evidence>
<feature type="region of interest" description="Disordered" evidence="1">
    <location>
        <begin position="163"/>
        <end position="226"/>
    </location>
</feature>
<evidence type="ECO:0000256" key="1">
    <source>
        <dbReference type="SAM" id="MobiDB-lite"/>
    </source>
</evidence>
<keyword evidence="3" id="KW-1185">Reference proteome</keyword>
<dbReference type="AlphaFoldDB" id="A0A166IH85"/>
<organism evidence="2 3">
    <name type="scientific">Athelia psychrophila</name>
    <dbReference type="NCBI Taxonomy" id="1759441"/>
    <lineage>
        <taxon>Eukaryota</taxon>
        <taxon>Fungi</taxon>
        <taxon>Dikarya</taxon>
        <taxon>Basidiomycota</taxon>
        <taxon>Agaricomycotina</taxon>
        <taxon>Agaricomycetes</taxon>
        <taxon>Agaricomycetidae</taxon>
        <taxon>Atheliales</taxon>
        <taxon>Atheliaceae</taxon>
        <taxon>Athelia</taxon>
    </lineage>
</organism>
<name>A0A166IH85_9AGAM</name>
<sequence>MSTHGTDDSITEPASDFPPTPSPTWSISTENGNKYNNQLHHYEKYGWPEGWWGIGPRVQTAEATYEPAVLLASSDSDGDAPIDDREVCGLKFVNQSCGPEYEDKGVQVVNQSCEPEYEDKGVQVVMERYPPDQATTCSCHSRQQVLGTVVDSNAGRVAREATLTGGIETEGGGSRKRKRETVGVHNDGDSGELYKGNISSHPSHRHGLRERGSLDEFKRQRKQEGN</sequence>
<gene>
    <name evidence="2" type="ORF">FIBSPDRAFT_892403</name>
</gene>
<dbReference type="EMBL" id="KV417560">
    <property type="protein sequence ID" value="KZP19819.1"/>
    <property type="molecule type" value="Genomic_DNA"/>
</dbReference>
<feature type="region of interest" description="Disordered" evidence="1">
    <location>
        <begin position="1"/>
        <end position="33"/>
    </location>
</feature>
<proteinExistence type="predicted"/>
<feature type="compositionally biased region" description="Basic and acidic residues" evidence="1">
    <location>
        <begin position="209"/>
        <end position="226"/>
    </location>
</feature>
<evidence type="ECO:0000313" key="2">
    <source>
        <dbReference type="EMBL" id="KZP19819.1"/>
    </source>
</evidence>
<dbReference type="Proteomes" id="UP000076532">
    <property type="component" value="Unassembled WGS sequence"/>
</dbReference>
<accession>A0A166IH85</accession>
<protein>
    <submittedName>
        <fullName evidence="2">Uncharacterized protein</fullName>
    </submittedName>
</protein>
<reference evidence="2 3" key="1">
    <citation type="journal article" date="2016" name="Mol. Biol. Evol.">
        <title>Comparative Genomics of Early-Diverging Mushroom-Forming Fungi Provides Insights into the Origins of Lignocellulose Decay Capabilities.</title>
        <authorList>
            <person name="Nagy L.G."/>
            <person name="Riley R."/>
            <person name="Tritt A."/>
            <person name="Adam C."/>
            <person name="Daum C."/>
            <person name="Floudas D."/>
            <person name="Sun H."/>
            <person name="Yadav J.S."/>
            <person name="Pangilinan J."/>
            <person name="Larsson K.H."/>
            <person name="Matsuura K."/>
            <person name="Barry K."/>
            <person name="Labutti K."/>
            <person name="Kuo R."/>
            <person name="Ohm R.A."/>
            <person name="Bhattacharya S.S."/>
            <person name="Shirouzu T."/>
            <person name="Yoshinaga Y."/>
            <person name="Martin F.M."/>
            <person name="Grigoriev I.V."/>
            <person name="Hibbett D.S."/>
        </authorList>
    </citation>
    <scope>NUCLEOTIDE SEQUENCE [LARGE SCALE GENOMIC DNA]</scope>
    <source>
        <strain evidence="2 3">CBS 109695</strain>
    </source>
</reference>